<evidence type="ECO:0000256" key="1">
    <source>
        <dbReference type="SAM" id="Phobius"/>
    </source>
</evidence>
<dbReference type="eggNOG" id="COG2364">
    <property type="taxonomic scope" value="Bacteria"/>
</dbReference>
<accession>M1P3X5</accession>
<dbReference type="STRING" id="1121362.A605_01785"/>
<dbReference type="KEGG" id="chn:A605_01785"/>
<dbReference type="RefSeq" id="WP_015399795.1">
    <property type="nucleotide sequence ID" value="NC_020302.1"/>
</dbReference>
<feature type="transmembrane region" description="Helical" evidence="1">
    <location>
        <begin position="12"/>
        <end position="32"/>
    </location>
</feature>
<proteinExistence type="predicted"/>
<feature type="transmembrane region" description="Helical" evidence="1">
    <location>
        <begin position="171"/>
        <end position="193"/>
    </location>
</feature>
<sequence length="237" mass="25949">MFHKSRVAEVVMRYLVLFFGLSLMSLGIAFSIRSDLGTTPISSVPYVLSVITPLSVGTLMILMNLVFVLAQILILRRRFPPIQLLQIPVVFIFGILNDVGLWVLRDVDYSTYWQQWLLVAVGIVLVGIGVAFQVKARATPLAGEGLILTISNELIRRFGAKKPLLFSSMKIQFDTTLVLVAVALALIFTHGLADVREGTVAAALLVGVIVRWTTRLLEPAKSVEKASVRIADSSVAS</sequence>
<feature type="transmembrane region" description="Helical" evidence="1">
    <location>
        <begin position="44"/>
        <end position="70"/>
    </location>
</feature>
<organism evidence="2 3">
    <name type="scientific">Corynebacterium halotolerans YIM 70093 = DSM 44683</name>
    <dbReference type="NCBI Taxonomy" id="1121362"/>
    <lineage>
        <taxon>Bacteria</taxon>
        <taxon>Bacillati</taxon>
        <taxon>Actinomycetota</taxon>
        <taxon>Actinomycetes</taxon>
        <taxon>Mycobacteriales</taxon>
        <taxon>Corynebacteriaceae</taxon>
        <taxon>Corynebacterium</taxon>
    </lineage>
</organism>
<name>M1P3X5_9CORY</name>
<gene>
    <name evidence="2" type="ORF">A605_01785</name>
</gene>
<dbReference type="PANTHER" id="PTHR40078">
    <property type="entry name" value="INTEGRAL MEMBRANE PROTEIN-RELATED"/>
    <property type="match status" value="1"/>
</dbReference>
<feature type="transmembrane region" description="Helical" evidence="1">
    <location>
        <begin position="116"/>
        <end position="134"/>
    </location>
</feature>
<reference evidence="2 3" key="1">
    <citation type="journal article" date="2012" name="Stand. Genomic Sci.">
        <title>Genome sequence of the halotolerant bacterium Corynebacterium halotolerans type strain YIM 70093(T) (= DSM 44683(T)).</title>
        <authorList>
            <person name="Ruckert C."/>
            <person name="Albersmeier A."/>
            <person name="Al-Dilaimi A."/>
            <person name="Niehaus K."/>
            <person name="Szczepanowski R."/>
            <person name="Kalinowski J."/>
        </authorList>
    </citation>
    <scope>NUCLEOTIDE SEQUENCE [LARGE SCALE GENOMIC DNA]</scope>
    <source>
        <strain evidence="2">YIM 70093</strain>
    </source>
</reference>
<dbReference type="EMBL" id="CP003697">
    <property type="protein sequence ID" value="AGF71371.1"/>
    <property type="molecule type" value="Genomic_DNA"/>
</dbReference>
<dbReference type="PATRIC" id="fig|1121362.3.peg.352"/>
<keyword evidence="1" id="KW-1133">Transmembrane helix</keyword>
<evidence type="ECO:0000313" key="3">
    <source>
        <dbReference type="Proteomes" id="UP000011723"/>
    </source>
</evidence>
<dbReference type="PANTHER" id="PTHR40078:SF1">
    <property type="entry name" value="INTEGRAL MEMBRANE PROTEIN"/>
    <property type="match status" value="1"/>
</dbReference>
<keyword evidence="1" id="KW-0812">Transmembrane</keyword>
<dbReference type="AlphaFoldDB" id="M1P3X5"/>
<feature type="transmembrane region" description="Helical" evidence="1">
    <location>
        <begin position="82"/>
        <end position="104"/>
    </location>
</feature>
<keyword evidence="1" id="KW-0472">Membrane</keyword>
<dbReference type="InterPro" id="IPR038750">
    <property type="entry name" value="YczE/YyaS-like"/>
</dbReference>
<protein>
    <recommendedName>
        <fullName evidence="4">Integral membrane protein</fullName>
    </recommendedName>
</protein>
<evidence type="ECO:0008006" key="4">
    <source>
        <dbReference type="Google" id="ProtNLM"/>
    </source>
</evidence>
<dbReference type="Proteomes" id="UP000011723">
    <property type="component" value="Chromosome"/>
</dbReference>
<dbReference type="Pfam" id="PF19700">
    <property type="entry name" value="DUF6198"/>
    <property type="match status" value="1"/>
</dbReference>
<dbReference type="HOGENOM" id="CLU_083843_2_0_11"/>
<evidence type="ECO:0000313" key="2">
    <source>
        <dbReference type="EMBL" id="AGF71371.1"/>
    </source>
</evidence>
<keyword evidence="3" id="KW-1185">Reference proteome</keyword>
<dbReference type="OrthoDB" id="87655at2"/>